<evidence type="ECO:0000256" key="10">
    <source>
        <dbReference type="ARBA" id="ARBA00023157"/>
    </source>
</evidence>
<keyword evidence="4" id="KW-0808">Transferase</keyword>
<evidence type="ECO:0000313" key="15">
    <source>
        <dbReference type="EMBL" id="WOL18081.1"/>
    </source>
</evidence>
<evidence type="ECO:0000256" key="3">
    <source>
        <dbReference type="ARBA" id="ARBA00022536"/>
    </source>
</evidence>
<evidence type="ECO:0000256" key="11">
    <source>
        <dbReference type="ARBA" id="ARBA00023180"/>
    </source>
</evidence>
<keyword evidence="5 13" id="KW-0732">Signal</keyword>
<dbReference type="InterPro" id="IPR011009">
    <property type="entry name" value="Kinase-like_dom_sf"/>
</dbReference>
<keyword evidence="2" id="KW-0723">Serine/threonine-protein kinase</keyword>
<dbReference type="AlphaFoldDB" id="A0AAQ3QMF8"/>
<dbReference type="SMART" id="SM00220">
    <property type="entry name" value="S_TKc"/>
    <property type="match status" value="1"/>
</dbReference>
<dbReference type="PROSITE" id="PS00010">
    <property type="entry name" value="ASX_HYDROXYL"/>
    <property type="match status" value="1"/>
</dbReference>
<dbReference type="InterPro" id="IPR025287">
    <property type="entry name" value="WAK_GUB"/>
</dbReference>
<dbReference type="SMART" id="SM00181">
    <property type="entry name" value="EGF"/>
    <property type="match status" value="2"/>
</dbReference>
<dbReference type="Gene3D" id="2.10.25.10">
    <property type="entry name" value="Laminin"/>
    <property type="match status" value="1"/>
</dbReference>
<keyword evidence="9 12" id="KW-0067">ATP-binding</keyword>
<reference evidence="15 16" key="1">
    <citation type="submission" date="2023-10" db="EMBL/GenBank/DDBJ databases">
        <title>Chromosome-scale genome assembly provides insights into flower coloration mechanisms of Canna indica.</title>
        <authorList>
            <person name="Li C."/>
        </authorList>
    </citation>
    <scope>NUCLEOTIDE SEQUENCE [LARGE SCALE GENOMIC DNA]</scope>
    <source>
        <tissue evidence="15">Flower</tissue>
    </source>
</reference>
<feature type="signal peptide" evidence="13">
    <location>
        <begin position="1"/>
        <end position="31"/>
    </location>
</feature>
<dbReference type="Proteomes" id="UP001327560">
    <property type="component" value="Chromosome 8"/>
</dbReference>
<name>A0AAQ3QMF8_9LILI</name>
<dbReference type="InterPro" id="IPR000719">
    <property type="entry name" value="Prot_kinase_dom"/>
</dbReference>
<keyword evidence="7 12" id="KW-0547">Nucleotide-binding</keyword>
<dbReference type="EMBL" id="CP136897">
    <property type="protein sequence ID" value="WOL18081.1"/>
    <property type="molecule type" value="Genomic_DNA"/>
</dbReference>
<dbReference type="GO" id="GO:0005524">
    <property type="term" value="F:ATP binding"/>
    <property type="evidence" value="ECO:0007669"/>
    <property type="project" value="UniProtKB-UniRule"/>
</dbReference>
<dbReference type="SUPFAM" id="SSF56112">
    <property type="entry name" value="Protein kinase-like (PK-like)"/>
    <property type="match status" value="1"/>
</dbReference>
<dbReference type="PROSITE" id="PS01187">
    <property type="entry name" value="EGF_CA"/>
    <property type="match status" value="1"/>
</dbReference>
<dbReference type="Pfam" id="PF00069">
    <property type="entry name" value="Pkinase"/>
    <property type="match status" value="1"/>
</dbReference>
<dbReference type="PANTHER" id="PTHR27005">
    <property type="entry name" value="WALL-ASSOCIATED RECEPTOR KINASE-LIKE 21"/>
    <property type="match status" value="1"/>
</dbReference>
<dbReference type="SUPFAM" id="SSF57196">
    <property type="entry name" value="EGF/Laminin"/>
    <property type="match status" value="1"/>
</dbReference>
<dbReference type="Gene3D" id="1.10.510.10">
    <property type="entry name" value="Transferase(Phosphotransferase) domain 1"/>
    <property type="match status" value="1"/>
</dbReference>
<dbReference type="Gene3D" id="3.30.200.20">
    <property type="entry name" value="Phosphorylase Kinase, domain 1"/>
    <property type="match status" value="1"/>
</dbReference>
<keyword evidence="15" id="KW-0675">Receptor</keyword>
<feature type="chain" id="PRO_5043001745" evidence="13">
    <location>
        <begin position="32"/>
        <end position="722"/>
    </location>
</feature>
<keyword evidence="16" id="KW-1185">Reference proteome</keyword>
<evidence type="ECO:0000256" key="8">
    <source>
        <dbReference type="ARBA" id="ARBA00022777"/>
    </source>
</evidence>
<dbReference type="PROSITE" id="PS50011">
    <property type="entry name" value="PROTEIN_KINASE_DOM"/>
    <property type="match status" value="1"/>
</dbReference>
<dbReference type="GO" id="GO:0007166">
    <property type="term" value="P:cell surface receptor signaling pathway"/>
    <property type="evidence" value="ECO:0007669"/>
    <property type="project" value="InterPro"/>
</dbReference>
<dbReference type="GO" id="GO:0005886">
    <property type="term" value="C:plasma membrane"/>
    <property type="evidence" value="ECO:0007669"/>
    <property type="project" value="TreeGrafter"/>
</dbReference>
<dbReference type="GO" id="GO:0005509">
    <property type="term" value="F:calcium ion binding"/>
    <property type="evidence" value="ECO:0007669"/>
    <property type="project" value="InterPro"/>
</dbReference>
<evidence type="ECO:0000259" key="14">
    <source>
        <dbReference type="PROSITE" id="PS50011"/>
    </source>
</evidence>
<evidence type="ECO:0000256" key="13">
    <source>
        <dbReference type="SAM" id="SignalP"/>
    </source>
</evidence>
<evidence type="ECO:0000256" key="1">
    <source>
        <dbReference type="ARBA" id="ARBA00004479"/>
    </source>
</evidence>
<evidence type="ECO:0000256" key="7">
    <source>
        <dbReference type="ARBA" id="ARBA00022741"/>
    </source>
</evidence>
<dbReference type="GO" id="GO:0030247">
    <property type="term" value="F:polysaccharide binding"/>
    <property type="evidence" value="ECO:0007669"/>
    <property type="project" value="InterPro"/>
</dbReference>
<evidence type="ECO:0000256" key="9">
    <source>
        <dbReference type="ARBA" id="ARBA00022840"/>
    </source>
</evidence>
<evidence type="ECO:0000256" key="2">
    <source>
        <dbReference type="ARBA" id="ARBA00022527"/>
    </source>
</evidence>
<dbReference type="InterPro" id="IPR017441">
    <property type="entry name" value="Protein_kinase_ATP_BS"/>
</dbReference>
<evidence type="ECO:0000256" key="12">
    <source>
        <dbReference type="PROSITE-ProRule" id="PRU10141"/>
    </source>
</evidence>
<evidence type="ECO:0000313" key="16">
    <source>
        <dbReference type="Proteomes" id="UP001327560"/>
    </source>
</evidence>
<keyword evidence="8 15" id="KW-0418">Kinase</keyword>
<accession>A0AAQ3QMF8</accession>
<dbReference type="InterPro" id="IPR000152">
    <property type="entry name" value="EGF-type_Asp/Asn_hydroxyl_site"/>
</dbReference>
<evidence type="ECO:0000256" key="5">
    <source>
        <dbReference type="ARBA" id="ARBA00022729"/>
    </source>
</evidence>
<comment type="subcellular location">
    <subcellularLocation>
        <location evidence="1">Membrane</location>
        <topology evidence="1">Single-pass type I membrane protein</topology>
    </subcellularLocation>
</comment>
<organism evidence="15 16">
    <name type="scientific">Canna indica</name>
    <name type="common">Indian-shot</name>
    <dbReference type="NCBI Taxonomy" id="4628"/>
    <lineage>
        <taxon>Eukaryota</taxon>
        <taxon>Viridiplantae</taxon>
        <taxon>Streptophyta</taxon>
        <taxon>Embryophyta</taxon>
        <taxon>Tracheophyta</taxon>
        <taxon>Spermatophyta</taxon>
        <taxon>Magnoliopsida</taxon>
        <taxon>Liliopsida</taxon>
        <taxon>Zingiberales</taxon>
        <taxon>Cannaceae</taxon>
        <taxon>Canna</taxon>
    </lineage>
</organism>
<feature type="binding site" evidence="12">
    <location>
        <position position="445"/>
    </location>
    <ligand>
        <name>ATP</name>
        <dbReference type="ChEBI" id="CHEBI:30616"/>
    </ligand>
</feature>
<gene>
    <name evidence="15" type="ORF">Cni_G26874</name>
</gene>
<feature type="domain" description="Protein kinase" evidence="14">
    <location>
        <begin position="416"/>
        <end position="690"/>
    </location>
</feature>
<dbReference type="PROSITE" id="PS00108">
    <property type="entry name" value="PROTEIN_KINASE_ST"/>
    <property type="match status" value="1"/>
</dbReference>
<dbReference type="PROSITE" id="PS00107">
    <property type="entry name" value="PROTEIN_KINASE_ATP"/>
    <property type="match status" value="1"/>
</dbReference>
<dbReference type="SMART" id="SM00179">
    <property type="entry name" value="EGF_CA"/>
    <property type="match status" value="1"/>
</dbReference>
<dbReference type="CDD" id="cd00054">
    <property type="entry name" value="EGF_CA"/>
    <property type="match status" value="1"/>
</dbReference>
<keyword evidence="11" id="KW-0325">Glycoprotein</keyword>
<evidence type="ECO:0000256" key="4">
    <source>
        <dbReference type="ARBA" id="ARBA00022679"/>
    </source>
</evidence>
<protein>
    <submittedName>
        <fullName evidence="15">Wall-associated receptor kinase 3</fullName>
    </submittedName>
</protein>
<dbReference type="CDD" id="cd14066">
    <property type="entry name" value="STKc_IRAK"/>
    <property type="match status" value="1"/>
</dbReference>
<proteinExistence type="predicted"/>
<dbReference type="PANTHER" id="PTHR27005:SF283">
    <property type="entry name" value="OS02G0633066 PROTEIN"/>
    <property type="match status" value="1"/>
</dbReference>
<dbReference type="InterPro" id="IPR000742">
    <property type="entry name" value="EGF"/>
</dbReference>
<keyword evidence="10" id="KW-1015">Disulfide bond</keyword>
<evidence type="ECO:0000256" key="6">
    <source>
        <dbReference type="ARBA" id="ARBA00022737"/>
    </source>
</evidence>
<dbReference type="InterPro" id="IPR018097">
    <property type="entry name" value="EGF_Ca-bd_CS"/>
</dbReference>
<dbReference type="GO" id="GO:0004674">
    <property type="term" value="F:protein serine/threonine kinase activity"/>
    <property type="evidence" value="ECO:0007669"/>
    <property type="project" value="UniProtKB-KW"/>
</dbReference>
<dbReference type="FunFam" id="2.10.25.10:FF:000038">
    <property type="entry name" value="Fibrillin 2"/>
    <property type="match status" value="1"/>
</dbReference>
<dbReference type="InterPro" id="IPR001881">
    <property type="entry name" value="EGF-like_Ca-bd_dom"/>
</dbReference>
<dbReference type="Pfam" id="PF13947">
    <property type="entry name" value="GUB_WAK_bind"/>
    <property type="match status" value="1"/>
</dbReference>
<dbReference type="InterPro" id="IPR008271">
    <property type="entry name" value="Ser/Thr_kinase_AS"/>
</dbReference>
<keyword evidence="6" id="KW-0677">Repeat</keyword>
<sequence length="722" mass="80747">MAAKELVLRSEEKVMFMLLILASAAVNATSSTCSEKCGNVLIPHPFGVEPGCARAGFEITCSHSNSSSPRAFLGTSEIEVTEISVQQSQARVQIPVSWQCHNESGNDSTSVQEINFNFNGVYKLSNDRNRLTVIGCNSVGFLRSQPDGDGPYPYVYYTACNAYCRDAYSAVDGQCNGVGCCQTSFPPNLKDVYFLFYDFSHKDFLNFSPCSYTFIVDRDYYNFSAADLKMDKNTSMPLWLDWAVRDSTTCEDAKRSANYACRSENSLCSISKDGAGYLCNCSQGYQGNPYLDNGCQDINECMLPEKYPCYGVCSNLPGTYRCKCPPGKRGDPYTGQCIPNIPVVAKTTLGTASGIVLALALFLLLLERKKRRLTRENKKLSKENWDWVLYKRLQSQQVNTMTIFTLQDLKQATCNFDEGRVLGRGGHGKVYKGVLQDNRVVAIKKTLLTNDERQTEASEIIRKEEFLNEINILSQINHKNIVRIYGCCLEEDIPILVYEFVRKGSLSDFIHDVDSNPLISLDDRLRIAAESADALAYLHSSTSHTVIHGDVKPSNILLDDNLMAKVSDFGASTLMLTDQTRTASHLQGTPGYIDPVFLETGRLTKKNDVYSFGVVLLELVTRKKASWNDGSEVRSLASMSKQDLLEILDEEIVGERLSEKIVKLAMKCISRQKDERSTMKRVAEKLHKYRRLLQRYSDGDDIFGSAVYHSFGSSPGVLHIEY</sequence>
<dbReference type="InterPro" id="IPR045274">
    <property type="entry name" value="WAK-like"/>
</dbReference>
<keyword evidence="3" id="KW-0245">EGF-like domain</keyword>